<gene>
    <name evidence="3" type="ORF">BA92_13250</name>
</gene>
<proteinExistence type="predicted"/>
<dbReference type="OrthoDB" id="1143459at2"/>
<accession>A0A0C3R205</accession>
<comment type="caution">
    <text evidence="3">The sequence shown here is derived from an EMBL/GenBank/DDBJ whole genome shotgun (WGS) entry which is preliminary data.</text>
</comment>
<evidence type="ECO:0000259" key="2">
    <source>
        <dbReference type="Pfam" id="PF09832"/>
    </source>
</evidence>
<dbReference type="RefSeq" id="WP_041505492.1">
    <property type="nucleotide sequence ID" value="NZ_JPIU01000049.1"/>
</dbReference>
<keyword evidence="1" id="KW-0732">Signal</keyword>
<dbReference type="AlphaFoldDB" id="A0A0C3R205"/>
<feature type="domain" description="DUF2059" evidence="2">
    <location>
        <begin position="86"/>
        <end position="138"/>
    </location>
</feature>
<dbReference type="Pfam" id="PF09832">
    <property type="entry name" value="DUF2059"/>
    <property type="match status" value="1"/>
</dbReference>
<feature type="signal peptide" evidence="1">
    <location>
        <begin position="1"/>
        <end position="20"/>
    </location>
</feature>
<name>A0A0C3R205_9PORP</name>
<protein>
    <recommendedName>
        <fullName evidence="2">DUF2059 domain-containing protein</fullName>
    </recommendedName>
</protein>
<evidence type="ECO:0000256" key="1">
    <source>
        <dbReference type="SAM" id="SignalP"/>
    </source>
</evidence>
<keyword evidence="4" id="KW-1185">Reference proteome</keyword>
<organism evidence="3 4">
    <name type="scientific">Sanguibacteroides justesenii</name>
    <dbReference type="NCBI Taxonomy" id="1547597"/>
    <lineage>
        <taxon>Bacteria</taxon>
        <taxon>Pseudomonadati</taxon>
        <taxon>Bacteroidota</taxon>
        <taxon>Bacteroidia</taxon>
        <taxon>Bacteroidales</taxon>
        <taxon>Porphyromonadaceae</taxon>
        <taxon>Sanguibacteroides</taxon>
    </lineage>
</organism>
<reference evidence="3 4" key="1">
    <citation type="submission" date="2014-07" db="EMBL/GenBank/DDBJ databases">
        <title>Porphyromonadaceae bacterium OUH 308042 = ATCC BAA-2681 = DSM 28342 draft genome.</title>
        <authorList>
            <person name="Sydenham T.V."/>
            <person name="Hasman H."/>
            <person name="Justensen U.S."/>
        </authorList>
    </citation>
    <scope>NUCLEOTIDE SEQUENCE [LARGE SCALE GENOMIC DNA]</scope>
    <source>
        <strain evidence="3 4">OUH 308042</strain>
    </source>
</reference>
<evidence type="ECO:0000313" key="4">
    <source>
        <dbReference type="Proteomes" id="UP000031980"/>
    </source>
</evidence>
<dbReference type="EMBL" id="JPIU01000049">
    <property type="protein sequence ID" value="KIO42830.1"/>
    <property type="molecule type" value="Genomic_DNA"/>
</dbReference>
<evidence type="ECO:0000313" key="3">
    <source>
        <dbReference type="EMBL" id="KIO42830.1"/>
    </source>
</evidence>
<dbReference type="Proteomes" id="UP000031980">
    <property type="component" value="Unassembled WGS sequence"/>
</dbReference>
<feature type="chain" id="PRO_5043118862" description="DUF2059 domain-containing protein" evidence="1">
    <location>
        <begin position="21"/>
        <end position="157"/>
    </location>
</feature>
<sequence length="157" mass="17607">MKKIMIMVVLTLFVWVGTKAQTTAPATQPSKEYVETLKKMMQISGADLSFKMVIPQLFAAIKQQLPNIPATDLDAMQKEIEGTALDDLVTLLAPVYEKQLTKADLEEIIKFYETPIGKKLAATQPMIMSMQVAQQWGSYIALKVQKMLQDKSLLPMQ</sequence>
<dbReference type="InterPro" id="IPR018637">
    <property type="entry name" value="DUF2059"/>
</dbReference>